<evidence type="ECO:0000313" key="6">
    <source>
        <dbReference type="Proteomes" id="UP001595721"/>
    </source>
</evidence>
<feature type="domain" description="Pirin C-terminal" evidence="4">
    <location>
        <begin position="183"/>
        <end position="285"/>
    </location>
</feature>
<dbReference type="Gene3D" id="2.60.120.10">
    <property type="entry name" value="Jelly Rolls"/>
    <property type="match status" value="2"/>
</dbReference>
<dbReference type="InterPro" id="IPR008778">
    <property type="entry name" value="Pirin_C_dom"/>
</dbReference>
<dbReference type="Pfam" id="PF05726">
    <property type="entry name" value="Pirin_C"/>
    <property type="match status" value="1"/>
</dbReference>
<dbReference type="InterPro" id="IPR003829">
    <property type="entry name" value="Pirin_N_dom"/>
</dbReference>
<name>A0ABV7QZ13_9RHOB</name>
<protein>
    <submittedName>
        <fullName evidence="5">Pirin family protein</fullName>
    </submittedName>
</protein>
<accession>A0ABV7QZ13</accession>
<feature type="domain" description="Pirin N-terminal" evidence="3">
    <location>
        <begin position="22"/>
        <end position="128"/>
    </location>
</feature>
<dbReference type="InterPro" id="IPR053186">
    <property type="entry name" value="QDO-related"/>
</dbReference>
<dbReference type="Pfam" id="PF02678">
    <property type="entry name" value="Pirin"/>
    <property type="match status" value="1"/>
</dbReference>
<evidence type="ECO:0000256" key="2">
    <source>
        <dbReference type="RuleBase" id="RU003457"/>
    </source>
</evidence>
<reference evidence="6" key="1">
    <citation type="journal article" date="2019" name="Int. J. Syst. Evol. Microbiol.">
        <title>The Global Catalogue of Microorganisms (GCM) 10K type strain sequencing project: providing services to taxonomists for standard genome sequencing and annotation.</title>
        <authorList>
            <consortium name="The Broad Institute Genomics Platform"/>
            <consortium name="The Broad Institute Genome Sequencing Center for Infectious Disease"/>
            <person name="Wu L."/>
            <person name="Ma J."/>
        </authorList>
    </citation>
    <scope>NUCLEOTIDE SEQUENCE [LARGE SCALE GENOMIC DNA]</scope>
    <source>
        <strain evidence="6">KCTC 42899</strain>
    </source>
</reference>
<dbReference type="InterPro" id="IPR012093">
    <property type="entry name" value="Pirin"/>
</dbReference>
<evidence type="ECO:0000313" key="5">
    <source>
        <dbReference type="EMBL" id="MFC3527364.1"/>
    </source>
</evidence>
<dbReference type="CDD" id="cd02909">
    <property type="entry name" value="cupin_pirin_N"/>
    <property type="match status" value="1"/>
</dbReference>
<dbReference type="InterPro" id="IPR014710">
    <property type="entry name" value="RmlC-like_jellyroll"/>
</dbReference>
<proteinExistence type="inferred from homology"/>
<dbReference type="PIRSF" id="PIRSF006232">
    <property type="entry name" value="Pirin"/>
    <property type="match status" value="1"/>
</dbReference>
<evidence type="ECO:0000259" key="4">
    <source>
        <dbReference type="Pfam" id="PF05726"/>
    </source>
</evidence>
<dbReference type="SUPFAM" id="SSF51182">
    <property type="entry name" value="RmlC-like cupins"/>
    <property type="match status" value="1"/>
</dbReference>
<comment type="caution">
    <text evidence="5">The sequence shown here is derived from an EMBL/GenBank/DDBJ whole genome shotgun (WGS) entry which is preliminary data.</text>
</comment>
<evidence type="ECO:0000256" key="1">
    <source>
        <dbReference type="ARBA" id="ARBA00008416"/>
    </source>
</evidence>
<evidence type="ECO:0000259" key="3">
    <source>
        <dbReference type="Pfam" id="PF02678"/>
    </source>
</evidence>
<dbReference type="EMBL" id="JBHRXJ010000002">
    <property type="protein sequence ID" value="MFC3527364.1"/>
    <property type="molecule type" value="Genomic_DNA"/>
</dbReference>
<dbReference type="Proteomes" id="UP001595721">
    <property type="component" value="Unassembled WGS sequence"/>
</dbReference>
<dbReference type="InterPro" id="IPR011051">
    <property type="entry name" value="RmlC_Cupin_sf"/>
</dbReference>
<gene>
    <name evidence="5" type="ORF">ACFOMH_04195</name>
</gene>
<dbReference type="PANTHER" id="PTHR43594">
    <property type="entry name" value="QUERCETIN 2,3-DIOXYGENASE"/>
    <property type="match status" value="1"/>
</dbReference>
<keyword evidence="6" id="KW-1185">Reference proteome</keyword>
<dbReference type="RefSeq" id="WP_377742812.1">
    <property type="nucleotide sequence ID" value="NZ_JBHRXJ010000002.1"/>
</dbReference>
<sequence length="287" mass="30706">MMRKILSTSNAPGGHWVGDGFPVRSLFSHMSGTNENTPFLMLDYGGPHDFAPAARPRGVDVHPHKGFETVTIVYEGEVEHGDSTGRGGVIREGDVQWMTAGEGILHKEFHSHDFTARGGRFEMVQLWVNLAARDKSAAPGYQGIEAAQIPAVELPEGAGRLRVIAGEFDGAKGPARTFSPMDVWDLRVNAGKTVTLTPPEGYNTIVVVLSGEVVLNAETRLSGPSSARLSREGGAVVVEAASDAKLLVLAGEPIDEPVAAYGPFVMNSEAEIRQAITDFQSGRFGRL</sequence>
<organism evidence="5 6">
    <name type="scientific">Paracoccus mangrovi</name>
    <dbReference type="NCBI Taxonomy" id="1715645"/>
    <lineage>
        <taxon>Bacteria</taxon>
        <taxon>Pseudomonadati</taxon>
        <taxon>Pseudomonadota</taxon>
        <taxon>Alphaproteobacteria</taxon>
        <taxon>Rhodobacterales</taxon>
        <taxon>Paracoccaceae</taxon>
        <taxon>Paracoccus</taxon>
    </lineage>
</organism>
<comment type="similarity">
    <text evidence="1 2">Belongs to the pirin family.</text>
</comment>
<dbReference type="PANTHER" id="PTHR43594:SF1">
    <property type="entry name" value="QUERCETIN 2,3-DIOXYGENASE PA2418-RELATED"/>
    <property type="match status" value="1"/>
</dbReference>
<dbReference type="CDD" id="cd02247">
    <property type="entry name" value="cupin_pirin_C"/>
    <property type="match status" value="1"/>
</dbReference>